<dbReference type="SUPFAM" id="SSF52821">
    <property type="entry name" value="Rhodanese/Cell cycle control phosphatase"/>
    <property type="match status" value="1"/>
</dbReference>
<evidence type="ECO:0000256" key="3">
    <source>
        <dbReference type="ARBA" id="ARBA00022912"/>
    </source>
</evidence>
<dbReference type="GO" id="GO:0008330">
    <property type="term" value="F:protein tyrosine/threonine phosphatase activity"/>
    <property type="evidence" value="ECO:0007669"/>
    <property type="project" value="TreeGrafter"/>
</dbReference>
<dbReference type="CDD" id="cd14567">
    <property type="entry name" value="DSP_DUSP10"/>
    <property type="match status" value="1"/>
</dbReference>
<evidence type="ECO:0000259" key="5">
    <source>
        <dbReference type="PROSITE" id="PS50054"/>
    </source>
</evidence>
<dbReference type="Gene3D" id="3.90.190.10">
    <property type="entry name" value="Protein tyrosine phosphatase superfamily"/>
    <property type="match status" value="1"/>
</dbReference>
<dbReference type="GO" id="GO:0005829">
    <property type="term" value="C:cytosol"/>
    <property type="evidence" value="ECO:0007669"/>
    <property type="project" value="TreeGrafter"/>
</dbReference>
<dbReference type="Pfam" id="PF00782">
    <property type="entry name" value="DSPc"/>
    <property type="match status" value="1"/>
</dbReference>
<feature type="region of interest" description="Disordered" evidence="4">
    <location>
        <begin position="1"/>
        <end position="32"/>
    </location>
</feature>
<dbReference type="PRINTS" id="PR01764">
    <property type="entry name" value="MAPKPHPHTASE"/>
</dbReference>
<dbReference type="SMART" id="SM00195">
    <property type="entry name" value="DSPc"/>
    <property type="match status" value="1"/>
</dbReference>
<keyword evidence="9" id="KW-1185">Reference proteome</keyword>
<dbReference type="PANTHER" id="PTHR10159:SF528">
    <property type="entry name" value="PUCKERED, ISOFORM A"/>
    <property type="match status" value="1"/>
</dbReference>
<dbReference type="Pfam" id="PF00581">
    <property type="entry name" value="Rhodanese"/>
    <property type="match status" value="1"/>
</dbReference>
<evidence type="ECO:0000256" key="4">
    <source>
        <dbReference type="SAM" id="MobiDB-lite"/>
    </source>
</evidence>
<dbReference type="Gene3D" id="3.40.250.10">
    <property type="entry name" value="Rhodanese-like domain"/>
    <property type="match status" value="1"/>
</dbReference>
<dbReference type="PANTHER" id="PTHR10159">
    <property type="entry name" value="DUAL SPECIFICITY PROTEIN PHOSPHATASE"/>
    <property type="match status" value="1"/>
</dbReference>
<evidence type="ECO:0000259" key="7">
    <source>
        <dbReference type="PROSITE" id="PS50206"/>
    </source>
</evidence>
<accession>A0A8C4NJN2</accession>
<dbReference type="Proteomes" id="UP000694388">
    <property type="component" value="Unplaced"/>
</dbReference>
<dbReference type="SUPFAM" id="SSF52799">
    <property type="entry name" value="(Phosphotyrosine protein) phosphatases II"/>
    <property type="match status" value="1"/>
</dbReference>
<dbReference type="InterPro" id="IPR008343">
    <property type="entry name" value="MKP"/>
</dbReference>
<dbReference type="GO" id="GO:0033550">
    <property type="term" value="F:MAP kinase tyrosine phosphatase activity"/>
    <property type="evidence" value="ECO:0007669"/>
    <property type="project" value="TreeGrafter"/>
</dbReference>
<organism evidence="8 9">
    <name type="scientific">Eptatretus burgeri</name>
    <name type="common">Inshore hagfish</name>
    <dbReference type="NCBI Taxonomy" id="7764"/>
    <lineage>
        <taxon>Eukaryota</taxon>
        <taxon>Metazoa</taxon>
        <taxon>Chordata</taxon>
        <taxon>Craniata</taxon>
        <taxon>Vertebrata</taxon>
        <taxon>Cyclostomata</taxon>
        <taxon>Myxini</taxon>
        <taxon>Myxiniformes</taxon>
        <taxon>Myxinidae</taxon>
        <taxon>Eptatretinae</taxon>
        <taxon>Eptatretus</taxon>
    </lineage>
</organism>
<dbReference type="PROSITE" id="PS00383">
    <property type="entry name" value="TYR_PHOSPHATASE_1"/>
    <property type="match status" value="1"/>
</dbReference>
<dbReference type="GO" id="GO:0017017">
    <property type="term" value="F:MAP kinase tyrosine/serine/threonine phosphatase activity"/>
    <property type="evidence" value="ECO:0007669"/>
    <property type="project" value="InterPro"/>
</dbReference>
<dbReference type="InterPro" id="IPR000340">
    <property type="entry name" value="Dual-sp_phosphatase_cat-dom"/>
</dbReference>
<evidence type="ECO:0000313" key="8">
    <source>
        <dbReference type="Ensembl" id="ENSEBUP00000003858.1"/>
    </source>
</evidence>
<dbReference type="Ensembl" id="ENSEBUT00000004255.1">
    <property type="protein sequence ID" value="ENSEBUP00000003858.1"/>
    <property type="gene ID" value="ENSEBUG00000002764.1"/>
</dbReference>
<name>A0A8C4NJN2_EPTBU</name>
<dbReference type="SMART" id="SM00450">
    <property type="entry name" value="RHOD"/>
    <property type="match status" value="1"/>
</dbReference>
<sequence length="489" mass="53313">MPPSPLEARFTAALQQQHHQRPVRPQDLGLCPGRKKKSSSLDLIAYISPPGCATMPGTGSKSGPVRSLSCGCSSSACCTALLSYEERARGAVCSDSSSVGGSSSTAGRALHSVDSTESMYPCSGQGRAGGSGLNFGGCAPCQHLNQTLQTVGGGSCRSVGESTFQGDFRSIWPNELARRLMMSEQPGVMLVDCRPFLEYNRVHIQGAVHVNCTDKLSRRRIQQGKVSVLELLSGRGESWRTHGQDVIVYDECGGGEGARPSGQPVGTVLESLRRDGKDPIILKGGFSSFRRQHEKLCTSSLHIPLELQPCQSRFGEPGRSTPDIENAEITSVLPFLFLGNERDAQELSHLQSLNVGYVLNVTVHLPLFHYEHGILRYKRLPATDSSKQNLRQYFEEACEFIEEAHQSGQGLLVHCQAGVSRSATIIIAYLMKHTRMTMADAYTFVKSKRPIISPNLNFMGQLLQFEEDLNSGVSPRILNHRLLGLETVV</sequence>
<dbReference type="InterPro" id="IPR020422">
    <property type="entry name" value="TYR_PHOSPHATASE_DUAL_dom"/>
</dbReference>
<dbReference type="InterPro" id="IPR029021">
    <property type="entry name" value="Prot-tyrosine_phosphatase-like"/>
</dbReference>
<evidence type="ECO:0000313" key="9">
    <source>
        <dbReference type="Proteomes" id="UP000694388"/>
    </source>
</evidence>
<evidence type="ECO:0000256" key="1">
    <source>
        <dbReference type="ARBA" id="ARBA00008601"/>
    </source>
</evidence>
<dbReference type="OMA" id="KMTMTDA"/>
<protein>
    <submittedName>
        <fullName evidence="8">Dual specificity phosphatase 10</fullName>
    </submittedName>
</protein>
<evidence type="ECO:0000259" key="6">
    <source>
        <dbReference type="PROSITE" id="PS50056"/>
    </source>
</evidence>
<dbReference type="GeneTree" id="ENSGT00940000157671"/>
<dbReference type="InterPro" id="IPR000387">
    <property type="entry name" value="Tyr_Pase_dom"/>
</dbReference>
<reference evidence="8" key="2">
    <citation type="submission" date="2025-09" db="UniProtKB">
        <authorList>
            <consortium name="Ensembl"/>
        </authorList>
    </citation>
    <scope>IDENTIFICATION</scope>
</reference>
<keyword evidence="2" id="KW-0378">Hydrolase</keyword>
<dbReference type="InterPro" id="IPR036873">
    <property type="entry name" value="Rhodanese-like_dom_sf"/>
</dbReference>
<dbReference type="GO" id="GO:0043409">
    <property type="term" value="P:negative regulation of MAPK cascade"/>
    <property type="evidence" value="ECO:0007669"/>
    <property type="project" value="TreeGrafter"/>
</dbReference>
<reference evidence="8" key="1">
    <citation type="submission" date="2025-08" db="UniProtKB">
        <authorList>
            <consortium name="Ensembl"/>
        </authorList>
    </citation>
    <scope>IDENTIFICATION</scope>
</reference>
<feature type="domain" description="Tyrosine specific protein phosphatases" evidence="6">
    <location>
        <begin position="391"/>
        <end position="450"/>
    </location>
</feature>
<proteinExistence type="inferred from homology"/>
<dbReference type="InterPro" id="IPR001763">
    <property type="entry name" value="Rhodanese-like_dom"/>
</dbReference>
<feature type="domain" description="Rhodanese" evidence="7">
    <location>
        <begin position="184"/>
        <end position="298"/>
    </location>
</feature>
<evidence type="ECO:0000256" key="2">
    <source>
        <dbReference type="ARBA" id="ARBA00022801"/>
    </source>
</evidence>
<dbReference type="FunFam" id="3.90.190.10:FF:000028">
    <property type="entry name" value="Dual specificity phosphatase 10"/>
    <property type="match status" value="1"/>
</dbReference>
<dbReference type="AlphaFoldDB" id="A0A8C4NJN2"/>
<dbReference type="PROSITE" id="PS50206">
    <property type="entry name" value="RHODANESE_3"/>
    <property type="match status" value="1"/>
</dbReference>
<dbReference type="PROSITE" id="PS50056">
    <property type="entry name" value="TYR_PHOSPHATASE_2"/>
    <property type="match status" value="1"/>
</dbReference>
<keyword evidence="3" id="KW-0904">Protein phosphatase</keyword>
<dbReference type="InterPro" id="IPR016130">
    <property type="entry name" value="Tyr_Pase_AS"/>
</dbReference>
<dbReference type="PROSITE" id="PS50054">
    <property type="entry name" value="TYR_PHOSPHATASE_DUAL"/>
    <property type="match status" value="1"/>
</dbReference>
<dbReference type="PRINTS" id="PR01908">
    <property type="entry name" value="ADSPHPHTASE"/>
</dbReference>
<comment type="similarity">
    <text evidence="1">Belongs to the protein-tyrosine phosphatase family. Non-receptor class dual specificity subfamily.</text>
</comment>
<feature type="domain" description="Tyrosine-protein phosphatase" evidence="5">
    <location>
        <begin position="328"/>
        <end position="471"/>
    </location>
</feature>
<dbReference type="CDD" id="cd01446">
    <property type="entry name" value="DSP_MapKP"/>
    <property type="match status" value="1"/>
</dbReference>